<organism evidence="2 3">
    <name type="scientific">Elysia chlorotica</name>
    <name type="common">Eastern emerald elysia</name>
    <name type="synonym">Sea slug</name>
    <dbReference type="NCBI Taxonomy" id="188477"/>
    <lineage>
        <taxon>Eukaryota</taxon>
        <taxon>Metazoa</taxon>
        <taxon>Spiralia</taxon>
        <taxon>Lophotrochozoa</taxon>
        <taxon>Mollusca</taxon>
        <taxon>Gastropoda</taxon>
        <taxon>Heterobranchia</taxon>
        <taxon>Euthyneura</taxon>
        <taxon>Panpulmonata</taxon>
        <taxon>Sacoglossa</taxon>
        <taxon>Placobranchoidea</taxon>
        <taxon>Plakobranchidae</taxon>
        <taxon>Elysia</taxon>
    </lineage>
</organism>
<dbReference type="Proteomes" id="UP000271974">
    <property type="component" value="Unassembled WGS sequence"/>
</dbReference>
<evidence type="ECO:0000313" key="2">
    <source>
        <dbReference type="EMBL" id="RUS82972.1"/>
    </source>
</evidence>
<name>A0A3S1B9I6_ELYCH</name>
<reference evidence="2 3" key="1">
    <citation type="submission" date="2019-01" db="EMBL/GenBank/DDBJ databases">
        <title>A draft genome assembly of the solar-powered sea slug Elysia chlorotica.</title>
        <authorList>
            <person name="Cai H."/>
            <person name="Li Q."/>
            <person name="Fang X."/>
            <person name="Li J."/>
            <person name="Curtis N.E."/>
            <person name="Altenburger A."/>
            <person name="Shibata T."/>
            <person name="Feng M."/>
            <person name="Maeda T."/>
            <person name="Schwartz J.A."/>
            <person name="Shigenobu S."/>
            <person name="Lundholm N."/>
            <person name="Nishiyama T."/>
            <person name="Yang H."/>
            <person name="Hasebe M."/>
            <person name="Li S."/>
            <person name="Pierce S.K."/>
            <person name="Wang J."/>
        </authorList>
    </citation>
    <scope>NUCLEOTIDE SEQUENCE [LARGE SCALE GENOMIC DNA]</scope>
    <source>
        <strain evidence="2">EC2010</strain>
        <tissue evidence="2">Whole organism of an adult</tissue>
    </source>
</reference>
<dbReference type="AlphaFoldDB" id="A0A3S1B9I6"/>
<protein>
    <submittedName>
        <fullName evidence="2">Uncharacterized protein</fullName>
    </submittedName>
</protein>
<sequence length="205" mass="22239">MAFRAVVVAAFLAFASAGMDPGYMNMMRGGMMNMNMGGNGGMQQGSGCNPAQGGAGCAIPAGMDMAAYLQQQAEQQQYETSQMAEKIKAQFEQVMKDATMKKHRYAMSVMTEFTSMCACASQSLTIYQSMFVANAQALNLTDVNDMDDNRLPYEAKSAKEARELIFGGILRTMCTALGEYMSFVQSVENNLQVLEGNRPVTTPAK</sequence>
<dbReference type="EMBL" id="RQTK01000263">
    <property type="protein sequence ID" value="RUS82972.1"/>
    <property type="molecule type" value="Genomic_DNA"/>
</dbReference>
<comment type="caution">
    <text evidence="2">The sequence shown here is derived from an EMBL/GenBank/DDBJ whole genome shotgun (WGS) entry which is preliminary data.</text>
</comment>
<keyword evidence="1" id="KW-0732">Signal</keyword>
<feature type="chain" id="PRO_5018592112" evidence="1">
    <location>
        <begin position="18"/>
        <end position="205"/>
    </location>
</feature>
<proteinExistence type="predicted"/>
<evidence type="ECO:0000313" key="3">
    <source>
        <dbReference type="Proteomes" id="UP000271974"/>
    </source>
</evidence>
<accession>A0A3S1B9I6</accession>
<evidence type="ECO:0000256" key="1">
    <source>
        <dbReference type="SAM" id="SignalP"/>
    </source>
</evidence>
<dbReference type="OrthoDB" id="6148917at2759"/>
<gene>
    <name evidence="2" type="ORF">EGW08_009257</name>
</gene>
<keyword evidence="3" id="KW-1185">Reference proteome</keyword>
<feature type="signal peptide" evidence="1">
    <location>
        <begin position="1"/>
        <end position="17"/>
    </location>
</feature>